<reference evidence="1 2" key="1">
    <citation type="submission" date="2021-08" db="EMBL/GenBank/DDBJ databases">
        <title>Comparative Genomics Analysis of the Genus Qipengyuania Reveals Extensive Genetic Diversity and Metabolic Versatility, Including the Description of Fifteen Novel Species.</title>
        <authorList>
            <person name="Liu Y."/>
        </authorList>
    </citation>
    <scope>NUCLEOTIDE SEQUENCE [LARGE SCALE GENOMIC DNA]</scope>
    <source>
        <strain evidence="1 2">1NDH1</strain>
    </source>
</reference>
<gene>
    <name evidence="1" type="ORF">K3136_11225</name>
</gene>
<dbReference type="RefSeq" id="WP_221430400.1">
    <property type="nucleotide sequence ID" value="NZ_CP081294.1"/>
</dbReference>
<evidence type="ECO:0008006" key="3">
    <source>
        <dbReference type="Google" id="ProtNLM"/>
    </source>
</evidence>
<protein>
    <recommendedName>
        <fullName evidence="3">Glycosyltransferase</fullName>
    </recommendedName>
</protein>
<evidence type="ECO:0000313" key="1">
    <source>
        <dbReference type="EMBL" id="QZD94655.1"/>
    </source>
</evidence>
<evidence type="ECO:0000313" key="2">
    <source>
        <dbReference type="Proteomes" id="UP000824321"/>
    </source>
</evidence>
<proteinExistence type="predicted"/>
<accession>A0ABX9A057</accession>
<dbReference type="Proteomes" id="UP000824321">
    <property type="component" value="Chromosome"/>
</dbReference>
<name>A0ABX9A057_9SPHN</name>
<dbReference type="EMBL" id="CP081294">
    <property type="protein sequence ID" value="QZD94655.1"/>
    <property type="molecule type" value="Genomic_DNA"/>
</dbReference>
<sequence length="349" mass="38488">MSGTTVSQGDRDLGSKVPVRFVHNDRFGAREAIASEIFEALLLQRPDIMSSFAENGDLCWTVQTWCRLRDAGFGGIEIATEPAEGRINIAKAKTLSRSGPGKGLFQVSIQADYPRVLWAQFHIQQNADLLCDDAALQYLWPQAGIIPRDPAREGVKRVGFLGNVDGNLAASEDEWRGLMAQRGIEFVARPAERWHDFSDIDVAVGLRSFGNSRHSRKPANKMINAWIAGVPFVGGADSAFAQVGTAGIDHLLATNRQELLMQVERLRSDAFLYQSIVSAGHQKAEAFATDRLVEQWVSLLEGPISARYNQWAAHPRRERTRTLAYGAAQSTVEAAKVVGRKLLGRGYEE</sequence>
<organism evidence="1 2">
    <name type="scientific">Qipengyuania gelatinilytica</name>
    <dbReference type="NCBI Taxonomy" id="2867231"/>
    <lineage>
        <taxon>Bacteria</taxon>
        <taxon>Pseudomonadati</taxon>
        <taxon>Pseudomonadota</taxon>
        <taxon>Alphaproteobacteria</taxon>
        <taxon>Sphingomonadales</taxon>
        <taxon>Erythrobacteraceae</taxon>
        <taxon>Qipengyuania</taxon>
    </lineage>
</organism>
<keyword evidence="2" id="KW-1185">Reference proteome</keyword>